<proteinExistence type="predicted"/>
<name>A0ABZ1ZPL9_STRAQ</name>
<organism evidence="1 2">
    <name type="scientific">Streptomyces anulatus</name>
    <name type="common">Streptomyces chrysomallus</name>
    <dbReference type="NCBI Taxonomy" id="1892"/>
    <lineage>
        <taxon>Bacteria</taxon>
        <taxon>Bacillati</taxon>
        <taxon>Actinomycetota</taxon>
        <taxon>Actinomycetes</taxon>
        <taxon>Kitasatosporales</taxon>
        <taxon>Streptomycetaceae</taxon>
        <taxon>Streptomyces</taxon>
    </lineage>
</organism>
<evidence type="ECO:0000313" key="1">
    <source>
        <dbReference type="EMBL" id="WUX40585.1"/>
    </source>
</evidence>
<protein>
    <submittedName>
        <fullName evidence="1">Uncharacterized protein</fullName>
    </submittedName>
</protein>
<gene>
    <name evidence="1" type="ORF">OG367_32100</name>
</gene>
<sequence length="252" mass="28450">MTTVEKVLNARYEPSLVKELLAAYELAKRNFYLGGHRLSAVEAGRFCEAAYRILESRTSGAFTPLGANLDTEKVSRRLLQCRDSDHPKSVRVHIPRALRVVYDIRNSRDAAHLANGVDSHLQDATLVVGVLDWVLAEFVRLGGTSQKDTRRLIEGLVTRKIPVVQEFGTFQKVLRPDLRASDFVLVLLHQRGPKGAEYSELTHWLPQGMRQNLRRTVRLLSEKALVHTDDQTVRITYTGEKSVESRGLLDPL</sequence>
<dbReference type="EMBL" id="CP109491">
    <property type="protein sequence ID" value="WUX40585.1"/>
    <property type="molecule type" value="Genomic_DNA"/>
</dbReference>
<accession>A0ABZ1ZPL9</accession>
<dbReference type="Proteomes" id="UP001431926">
    <property type="component" value="Chromosome"/>
</dbReference>
<dbReference type="RefSeq" id="WP_329358571.1">
    <property type="nucleotide sequence ID" value="NZ_CP109490.1"/>
</dbReference>
<evidence type="ECO:0000313" key="2">
    <source>
        <dbReference type="Proteomes" id="UP001431926"/>
    </source>
</evidence>
<reference evidence="1" key="1">
    <citation type="submission" date="2022-10" db="EMBL/GenBank/DDBJ databases">
        <title>The complete genomes of actinobacterial strains from the NBC collection.</title>
        <authorList>
            <person name="Joergensen T.S."/>
            <person name="Alvarez Arevalo M."/>
            <person name="Sterndorff E.B."/>
            <person name="Faurdal D."/>
            <person name="Vuksanovic O."/>
            <person name="Mourched A.-S."/>
            <person name="Charusanti P."/>
            <person name="Shaw S."/>
            <person name="Blin K."/>
            <person name="Weber T."/>
        </authorList>
    </citation>
    <scope>NUCLEOTIDE SEQUENCE</scope>
    <source>
        <strain evidence="1">NBC_01436</strain>
    </source>
</reference>
<keyword evidence="2" id="KW-1185">Reference proteome</keyword>